<sequence>MTQAGSSCELSLAADRALFSIFADPSRVSEVTNPQQTNGTDNRFAPNCPIVGIWRVGQAIHQSEWATLSLAQPADAIDSPRWDYVIKTATNTEAESVRQIDGFVAAAANVMHPNLVAVLDSSSNSQMPYLVMPKLEGESMDRHLTASPAKKLPVALWLVRQTAQALDSMHESGWIHGDVKPENVMVGPRGHATLVDLGFATRIHSVRNRLFRGTPDYASPESMSGQHAALPAMDVFSLGRMLWQWMARIEPVSQVVLEPVADLVETMIAENPADRPAASTVVKQLLRLEIETLGRHIGPGEVQHQQRRAA</sequence>
<keyword evidence="7" id="KW-1185">Reference proteome</keyword>
<dbReference type="GO" id="GO:0005524">
    <property type="term" value="F:ATP binding"/>
    <property type="evidence" value="ECO:0007669"/>
    <property type="project" value="UniProtKB-KW"/>
</dbReference>
<evidence type="ECO:0000313" key="6">
    <source>
        <dbReference type="EMBL" id="KAA1259416.1"/>
    </source>
</evidence>
<reference evidence="6 7" key="1">
    <citation type="submission" date="2019-08" db="EMBL/GenBank/DDBJ databases">
        <title>Deep-cultivation of Planctomycetes and their phenomic and genomic characterization uncovers novel biology.</title>
        <authorList>
            <person name="Wiegand S."/>
            <person name="Jogler M."/>
            <person name="Boedeker C."/>
            <person name="Pinto D."/>
            <person name="Vollmers J."/>
            <person name="Rivas-Marin E."/>
            <person name="Kohn T."/>
            <person name="Peeters S.H."/>
            <person name="Heuer A."/>
            <person name="Rast P."/>
            <person name="Oberbeckmann S."/>
            <person name="Bunk B."/>
            <person name="Jeske O."/>
            <person name="Meyerdierks A."/>
            <person name="Storesund J.E."/>
            <person name="Kallscheuer N."/>
            <person name="Luecker S."/>
            <person name="Lage O.M."/>
            <person name="Pohl T."/>
            <person name="Merkel B.J."/>
            <person name="Hornburger P."/>
            <person name="Mueller R.-W."/>
            <person name="Bruemmer F."/>
            <person name="Labrenz M."/>
            <person name="Spormann A.M."/>
            <person name="Op Den Camp H."/>
            <person name="Overmann J."/>
            <person name="Amann R."/>
            <person name="Jetten M.S.M."/>
            <person name="Mascher T."/>
            <person name="Medema M.H."/>
            <person name="Devos D.P."/>
            <person name="Kaster A.-K."/>
            <person name="Ovreas L."/>
            <person name="Rohde M."/>
            <person name="Galperin M.Y."/>
            <person name="Jogler C."/>
        </authorList>
    </citation>
    <scope>NUCLEOTIDE SEQUENCE [LARGE SCALE GENOMIC DNA]</scope>
    <source>
        <strain evidence="6 7">LF1</strain>
    </source>
</reference>
<comment type="caution">
    <text evidence="6">The sequence shown here is derived from an EMBL/GenBank/DDBJ whole genome shotgun (WGS) entry which is preliminary data.</text>
</comment>
<proteinExistence type="predicted"/>
<organism evidence="6 7">
    <name type="scientific">Rubripirellula obstinata</name>
    <dbReference type="NCBI Taxonomy" id="406547"/>
    <lineage>
        <taxon>Bacteria</taxon>
        <taxon>Pseudomonadati</taxon>
        <taxon>Planctomycetota</taxon>
        <taxon>Planctomycetia</taxon>
        <taxon>Pirellulales</taxon>
        <taxon>Pirellulaceae</taxon>
        <taxon>Rubripirellula</taxon>
    </lineage>
</organism>
<keyword evidence="4" id="KW-0067">ATP-binding</keyword>
<dbReference type="EMBL" id="VRLW01000001">
    <property type="protein sequence ID" value="KAA1259416.1"/>
    <property type="molecule type" value="Genomic_DNA"/>
</dbReference>
<dbReference type="Gene3D" id="1.10.510.10">
    <property type="entry name" value="Transferase(Phosphotransferase) domain 1"/>
    <property type="match status" value="1"/>
</dbReference>
<evidence type="ECO:0000313" key="7">
    <source>
        <dbReference type="Proteomes" id="UP000322699"/>
    </source>
</evidence>
<name>A0A5B1CFV2_9BACT</name>
<dbReference type="OrthoDB" id="9801841at2"/>
<evidence type="ECO:0000256" key="4">
    <source>
        <dbReference type="ARBA" id="ARBA00022840"/>
    </source>
</evidence>
<evidence type="ECO:0000259" key="5">
    <source>
        <dbReference type="PROSITE" id="PS50011"/>
    </source>
</evidence>
<dbReference type="InterPro" id="IPR011009">
    <property type="entry name" value="Kinase-like_dom_sf"/>
</dbReference>
<dbReference type="GO" id="GO:0004674">
    <property type="term" value="F:protein serine/threonine kinase activity"/>
    <property type="evidence" value="ECO:0007669"/>
    <property type="project" value="UniProtKB-EC"/>
</dbReference>
<evidence type="ECO:0000256" key="2">
    <source>
        <dbReference type="ARBA" id="ARBA00022741"/>
    </source>
</evidence>
<dbReference type="AlphaFoldDB" id="A0A5B1CFV2"/>
<feature type="domain" description="Protein kinase" evidence="5">
    <location>
        <begin position="54"/>
        <end position="310"/>
    </location>
</feature>
<dbReference type="EC" id="2.7.11.1" evidence="6"/>
<dbReference type="InterPro" id="IPR000719">
    <property type="entry name" value="Prot_kinase_dom"/>
</dbReference>
<dbReference type="Pfam" id="PF00069">
    <property type="entry name" value="Pkinase"/>
    <property type="match status" value="1"/>
</dbReference>
<evidence type="ECO:0000256" key="1">
    <source>
        <dbReference type="ARBA" id="ARBA00022679"/>
    </source>
</evidence>
<keyword evidence="1 6" id="KW-0808">Transferase</keyword>
<keyword evidence="2" id="KW-0547">Nucleotide-binding</keyword>
<dbReference type="PANTHER" id="PTHR43289">
    <property type="entry name" value="MITOGEN-ACTIVATED PROTEIN KINASE KINASE KINASE 20-RELATED"/>
    <property type="match status" value="1"/>
</dbReference>
<accession>A0A5B1CFV2</accession>
<dbReference type="Proteomes" id="UP000322699">
    <property type="component" value="Unassembled WGS sequence"/>
</dbReference>
<dbReference type="SUPFAM" id="SSF56112">
    <property type="entry name" value="Protein kinase-like (PK-like)"/>
    <property type="match status" value="1"/>
</dbReference>
<gene>
    <name evidence="6" type="primary">pknA_1</name>
    <name evidence="6" type="ORF">LF1_19480</name>
</gene>
<evidence type="ECO:0000256" key="3">
    <source>
        <dbReference type="ARBA" id="ARBA00022777"/>
    </source>
</evidence>
<dbReference type="SMART" id="SM00220">
    <property type="entry name" value="S_TKc"/>
    <property type="match status" value="1"/>
</dbReference>
<keyword evidence="3 6" id="KW-0418">Kinase</keyword>
<dbReference type="PROSITE" id="PS50011">
    <property type="entry name" value="PROTEIN_KINASE_DOM"/>
    <property type="match status" value="1"/>
</dbReference>
<dbReference type="PANTHER" id="PTHR43289:SF33">
    <property type="entry name" value="SERINE_THREONINE KINASE 31"/>
    <property type="match status" value="1"/>
</dbReference>
<protein>
    <submittedName>
        <fullName evidence="6">Serine/threonine-protein kinase PknA</fullName>
        <ecNumber evidence="6">2.7.11.1</ecNumber>
    </submittedName>
</protein>